<accession>A0A511MEH3</accession>
<name>A0A511MEH3_9NOCA</name>
<dbReference type="RefSeq" id="WP_107657833.1">
    <property type="nucleotide sequence ID" value="NZ_BJXA01000020.1"/>
</dbReference>
<dbReference type="OrthoDB" id="4547145at2"/>
<protein>
    <submittedName>
        <fullName evidence="1">Uncharacterized protein</fullName>
    </submittedName>
</protein>
<keyword evidence="2" id="KW-1185">Reference proteome</keyword>
<dbReference type="AlphaFoldDB" id="A0A511MEH3"/>
<evidence type="ECO:0000313" key="1">
    <source>
        <dbReference type="EMBL" id="GEM38979.1"/>
    </source>
</evidence>
<dbReference type="EMBL" id="BJXA01000020">
    <property type="protein sequence ID" value="GEM38979.1"/>
    <property type="molecule type" value="Genomic_DNA"/>
</dbReference>
<comment type="caution">
    <text evidence="1">The sequence shown here is derived from an EMBL/GenBank/DDBJ whole genome shotgun (WGS) entry which is preliminary data.</text>
</comment>
<gene>
    <name evidence="1" type="ORF">NN4_34980</name>
</gene>
<reference evidence="1 2" key="1">
    <citation type="submission" date="2019-07" db="EMBL/GenBank/DDBJ databases">
        <title>Whole genome shotgun sequence of Nocardia ninae NBRC 108245.</title>
        <authorList>
            <person name="Hosoyama A."/>
            <person name="Uohara A."/>
            <person name="Ohji S."/>
            <person name="Ichikawa N."/>
        </authorList>
    </citation>
    <scope>NUCLEOTIDE SEQUENCE [LARGE SCALE GENOMIC DNA]</scope>
    <source>
        <strain evidence="1 2">NBRC 108245</strain>
    </source>
</reference>
<dbReference type="Proteomes" id="UP000321424">
    <property type="component" value="Unassembled WGS sequence"/>
</dbReference>
<sequence length="181" mass="19551">MTDALRLPGTAPKSDRVAPLRGVLVAESERDITVRVPEGTWTFRRSDVVRVLDSPLTDGLSCVPDGITTLPDGTAPRTGRVSAAGDVGAVRVGRQVVVDIRAGATADFTRKMRIDLVDRPMTIPETPSPARGDEELRQLTERWAERLNIVDLTGAHGATYTYCQTKSFATSDDGINCDSLD</sequence>
<organism evidence="1 2">
    <name type="scientific">Nocardia ninae NBRC 108245</name>
    <dbReference type="NCBI Taxonomy" id="1210091"/>
    <lineage>
        <taxon>Bacteria</taxon>
        <taxon>Bacillati</taxon>
        <taxon>Actinomycetota</taxon>
        <taxon>Actinomycetes</taxon>
        <taxon>Mycobacteriales</taxon>
        <taxon>Nocardiaceae</taxon>
        <taxon>Nocardia</taxon>
    </lineage>
</organism>
<evidence type="ECO:0000313" key="2">
    <source>
        <dbReference type="Proteomes" id="UP000321424"/>
    </source>
</evidence>
<proteinExistence type="predicted"/>